<dbReference type="SUPFAM" id="SSF52172">
    <property type="entry name" value="CheY-like"/>
    <property type="match status" value="1"/>
</dbReference>
<dbReference type="Proteomes" id="UP000324133">
    <property type="component" value="Unassembled WGS sequence"/>
</dbReference>
<name>A0A5B6TFE2_9BACT</name>
<dbReference type="AlphaFoldDB" id="A0A5B6TFE2"/>
<feature type="modified residue" description="4-aspartylphosphate" evidence="1">
    <location>
        <position position="66"/>
    </location>
</feature>
<dbReference type="InterPro" id="IPR001789">
    <property type="entry name" value="Sig_transdc_resp-reg_receiver"/>
</dbReference>
<dbReference type="SMART" id="SM00448">
    <property type="entry name" value="REC"/>
    <property type="match status" value="1"/>
</dbReference>
<reference evidence="3 4" key="1">
    <citation type="submission" date="2019-07" db="EMBL/GenBank/DDBJ databases">
        <title>Rufibacter sp. nov., isolated from lake sediment.</title>
        <authorList>
            <person name="Qu J.-H."/>
        </authorList>
    </citation>
    <scope>NUCLEOTIDE SEQUENCE [LARGE SCALE GENOMIC DNA]</scope>
    <source>
        <strain evidence="3 4">NBS58-1</strain>
    </source>
</reference>
<evidence type="ECO:0000256" key="1">
    <source>
        <dbReference type="PROSITE-ProRule" id="PRU00169"/>
    </source>
</evidence>
<dbReference type="Pfam" id="PF00072">
    <property type="entry name" value="Response_reg"/>
    <property type="match status" value="1"/>
</dbReference>
<proteinExistence type="predicted"/>
<organism evidence="3 4">
    <name type="scientific">Rufibacter hautae</name>
    <dbReference type="NCBI Taxonomy" id="2595005"/>
    <lineage>
        <taxon>Bacteria</taxon>
        <taxon>Pseudomonadati</taxon>
        <taxon>Bacteroidota</taxon>
        <taxon>Cytophagia</taxon>
        <taxon>Cytophagales</taxon>
        <taxon>Hymenobacteraceae</taxon>
        <taxon>Rufibacter</taxon>
    </lineage>
</organism>
<accession>A0A5B6TFE2</accession>
<evidence type="ECO:0000313" key="4">
    <source>
        <dbReference type="Proteomes" id="UP000324133"/>
    </source>
</evidence>
<dbReference type="InterPro" id="IPR052893">
    <property type="entry name" value="TCS_response_regulator"/>
</dbReference>
<dbReference type="OrthoDB" id="1524091at2"/>
<gene>
    <name evidence="3" type="ORF">FOA19_11715</name>
</gene>
<evidence type="ECO:0000313" key="3">
    <source>
        <dbReference type="EMBL" id="KAA3437942.1"/>
    </source>
</evidence>
<evidence type="ECO:0000259" key="2">
    <source>
        <dbReference type="PROSITE" id="PS50110"/>
    </source>
</evidence>
<dbReference type="PROSITE" id="PS50110">
    <property type="entry name" value="RESPONSE_REGULATORY"/>
    <property type="match status" value="1"/>
</dbReference>
<comment type="caution">
    <text evidence="3">The sequence shown here is derived from an EMBL/GenBank/DDBJ whole genome shotgun (WGS) entry which is preliminary data.</text>
</comment>
<dbReference type="PANTHER" id="PTHR44520:SF2">
    <property type="entry name" value="RESPONSE REGULATOR RCP1"/>
    <property type="match status" value="1"/>
</dbReference>
<dbReference type="GO" id="GO:0000160">
    <property type="term" value="P:phosphorelay signal transduction system"/>
    <property type="evidence" value="ECO:0007669"/>
    <property type="project" value="InterPro"/>
</dbReference>
<dbReference type="RefSeq" id="WP_149091005.1">
    <property type="nucleotide sequence ID" value="NZ_VKKY01000002.1"/>
</dbReference>
<sequence length="151" mass="16721">MKKLKNVLLVDDDEITLFLKSMLLASEGSAEEILMASNGQEAQRILEERCSTAKVCSCDLDVILLDINMPVMTGFEFLEEYGQMDLACDPKLVILSSSNHPLDQAQAGKFALAGMLTKPLNVQDLTDLLLQNSEPENELLKQKPSSDRNPH</sequence>
<dbReference type="InterPro" id="IPR011006">
    <property type="entry name" value="CheY-like_superfamily"/>
</dbReference>
<keyword evidence="4" id="KW-1185">Reference proteome</keyword>
<dbReference type="Gene3D" id="3.40.50.2300">
    <property type="match status" value="1"/>
</dbReference>
<feature type="domain" description="Response regulatory" evidence="2">
    <location>
        <begin position="6"/>
        <end position="133"/>
    </location>
</feature>
<dbReference type="PANTHER" id="PTHR44520">
    <property type="entry name" value="RESPONSE REGULATOR RCP1-RELATED"/>
    <property type="match status" value="1"/>
</dbReference>
<dbReference type="EMBL" id="VKKY01000002">
    <property type="protein sequence ID" value="KAA3437942.1"/>
    <property type="molecule type" value="Genomic_DNA"/>
</dbReference>
<keyword evidence="1" id="KW-0597">Phosphoprotein</keyword>
<protein>
    <submittedName>
        <fullName evidence="3">Response regulator</fullName>
    </submittedName>
</protein>